<protein>
    <recommendedName>
        <fullName evidence="4">Metal-binding protein</fullName>
    </recommendedName>
</protein>
<gene>
    <name evidence="2" type="ORF">FRZ61_40050</name>
</gene>
<dbReference type="RefSeq" id="WP_225308912.1">
    <property type="nucleotide sequence ID" value="NZ_CP042582.1"/>
</dbReference>
<dbReference type="Pfam" id="PF04214">
    <property type="entry name" value="DUF411"/>
    <property type="match status" value="1"/>
</dbReference>
<evidence type="ECO:0000256" key="1">
    <source>
        <dbReference type="SAM" id="SignalP"/>
    </source>
</evidence>
<feature type="signal peptide" evidence="1">
    <location>
        <begin position="1"/>
        <end position="28"/>
    </location>
</feature>
<dbReference type="EMBL" id="CP042582">
    <property type="protein sequence ID" value="QEX24064.1"/>
    <property type="molecule type" value="Genomic_DNA"/>
</dbReference>
<reference evidence="2 3" key="1">
    <citation type="submission" date="2019-08" db="EMBL/GenBank/DDBJ databases">
        <title>Hyperibacter terrae gen. nov., sp. nov. and Hyperibacter viscosus sp. nov., two new members in the family Rhodospirillaceae isolated from the rhizosphere of Hypericum perforatum.</title>
        <authorList>
            <person name="Noviana Z."/>
        </authorList>
    </citation>
    <scope>NUCLEOTIDE SEQUENCE [LARGE SCALE GENOMIC DNA]</scope>
    <source>
        <strain evidence="2 3">R5959</strain>
    </source>
</reference>
<dbReference type="InterPro" id="IPR007332">
    <property type="entry name" value="DUF411"/>
</dbReference>
<evidence type="ECO:0000313" key="2">
    <source>
        <dbReference type="EMBL" id="QEX24064.1"/>
    </source>
</evidence>
<name>A0A5J6N3T6_9PROT</name>
<evidence type="ECO:0008006" key="4">
    <source>
        <dbReference type="Google" id="ProtNLM"/>
    </source>
</evidence>
<dbReference type="AlphaFoldDB" id="A0A5J6N3T6"/>
<organism evidence="2 3">
    <name type="scientific">Hypericibacter adhaerens</name>
    <dbReference type="NCBI Taxonomy" id="2602016"/>
    <lineage>
        <taxon>Bacteria</taxon>
        <taxon>Pseudomonadati</taxon>
        <taxon>Pseudomonadota</taxon>
        <taxon>Alphaproteobacteria</taxon>
        <taxon>Rhodospirillales</taxon>
        <taxon>Dongiaceae</taxon>
        <taxon>Hypericibacter</taxon>
    </lineage>
</organism>
<feature type="chain" id="PRO_5023839654" description="Metal-binding protein" evidence="1">
    <location>
        <begin position="29"/>
        <end position="153"/>
    </location>
</feature>
<proteinExistence type="predicted"/>
<keyword evidence="1" id="KW-0732">Signal</keyword>
<evidence type="ECO:0000313" key="3">
    <source>
        <dbReference type="Proteomes" id="UP000325797"/>
    </source>
</evidence>
<sequence>MRRREMLALSLALSLASILAAIAGPVAAATALTLHKDPTCGCCVGHADYLRAEGFAVTVIETTDLESLKRQHGVPPALAGCHTILAEGYVIEGHVPAGPIRRLLAERPDIVGISLAGMPPGSPGMGGEKTEPFVIHQIERSPGTETPAIFAVE</sequence>
<accession>A0A5J6N3T6</accession>
<keyword evidence="3" id="KW-1185">Reference proteome</keyword>
<dbReference type="Proteomes" id="UP000325797">
    <property type="component" value="Chromosome"/>
</dbReference>
<dbReference type="KEGG" id="hadh:FRZ61_40050"/>